<dbReference type="Gene3D" id="3.50.50.60">
    <property type="entry name" value="FAD/NAD(P)-binding domain"/>
    <property type="match status" value="1"/>
</dbReference>
<dbReference type="InterPro" id="IPR036188">
    <property type="entry name" value="FAD/NAD-bd_sf"/>
</dbReference>
<dbReference type="Gene3D" id="3.30.560.10">
    <property type="entry name" value="Glucose Oxidase, domain 3"/>
    <property type="match status" value="1"/>
</dbReference>
<keyword evidence="2" id="KW-0274">FAD</keyword>
<comment type="similarity">
    <text evidence="1">Belongs to the GMC oxidoreductase family.</text>
</comment>
<sequence length="615" mass="66917">MSAYEEGREYDIVFAGGGTAACVAAGRLAQADPSLSILIIERGRNNLDNPLVRVPGLYCANFIPATQTAIFYQAESEPSLNGVARTFSTGGVLGGGSSINAMMYSRAQAIDFDSFNTEGWDSKTLIEFAKKLETSHLPDVDDAVHGSSGPINISNGPHAPKGPQEDFLAAAKTFGFPEIGDLQDFKSNGGFTRLPKYISLDGTRQDAAHRYVHPLRADGKHPNFHLLVESRVRRVLFEGDRAVGVEYEPEPTFMTELPGTKRDVRSVKARKQVVVSAGVLGTPSILERSGVGKRALLDQLSIPVVSDLPGVGEEYQDHHFLLPSYKTSLGPEETLDRIFSGRRDYPTALKEKDPTLGWNGIDVAGKLRMTEEEATALGPQFKAAWTKDFAHVPSKPVMLMGLINFYVGDHKLLQHGAADKEYATLASYTPYPYSRGSIHITSADCLVGPKLITGFLADKDDIDLKMSMWAYKKGRDIYRRTNAFAGELQDGHPTFREGSRAALAQGPLKEGGYATVEERMAIPAVEYDEEDDGAIEEFIRNRVTSTWHGLGTCKMAPREKGGVVDKDLNVYGTKGLKCADLSIIPENVGSNTNNMALIVGEKAADIIGKELGIKV</sequence>
<keyword evidence="2" id="KW-0285">Flavoprotein</keyword>
<dbReference type="GO" id="GO:0050660">
    <property type="term" value="F:flavin adenine dinucleotide binding"/>
    <property type="evidence" value="ECO:0007669"/>
    <property type="project" value="InterPro"/>
</dbReference>
<feature type="domain" description="Glucose-methanol-choline oxidoreductase C-terminal" evidence="5">
    <location>
        <begin position="432"/>
        <end position="599"/>
    </location>
</feature>
<comment type="cofactor">
    <cofactor evidence="2">
        <name>FAD</name>
        <dbReference type="ChEBI" id="CHEBI:57692"/>
    </cofactor>
</comment>
<dbReference type="Pfam" id="PF00732">
    <property type="entry name" value="GMC_oxred_N"/>
    <property type="match status" value="1"/>
</dbReference>
<feature type="binding site" evidence="2">
    <location>
        <position position="92"/>
    </location>
    <ligand>
        <name>FAD</name>
        <dbReference type="ChEBI" id="CHEBI:57692"/>
    </ligand>
</feature>
<evidence type="ECO:0000259" key="4">
    <source>
        <dbReference type="Pfam" id="PF00732"/>
    </source>
</evidence>
<keyword evidence="7" id="KW-1185">Reference proteome</keyword>
<feature type="binding site" evidence="2">
    <location>
        <begin position="547"/>
        <end position="548"/>
    </location>
    <ligand>
        <name>FAD</name>
        <dbReference type="ChEBI" id="CHEBI:57692"/>
    </ligand>
</feature>
<dbReference type="PANTHER" id="PTHR11552:SF78">
    <property type="entry name" value="GLUCOSE-METHANOL-CHOLINE OXIDOREDUCTASE N-TERMINAL DOMAIN-CONTAINING PROTEIN"/>
    <property type="match status" value="1"/>
</dbReference>
<reference evidence="6" key="1">
    <citation type="journal article" date="2020" name="Stud. Mycol.">
        <title>101 Dothideomycetes genomes: a test case for predicting lifestyles and emergence of pathogens.</title>
        <authorList>
            <person name="Haridas S."/>
            <person name="Albert R."/>
            <person name="Binder M."/>
            <person name="Bloem J."/>
            <person name="Labutti K."/>
            <person name="Salamov A."/>
            <person name="Andreopoulos B."/>
            <person name="Baker S."/>
            <person name="Barry K."/>
            <person name="Bills G."/>
            <person name="Bluhm B."/>
            <person name="Cannon C."/>
            <person name="Castanera R."/>
            <person name="Culley D."/>
            <person name="Daum C."/>
            <person name="Ezra D."/>
            <person name="Gonzalez J."/>
            <person name="Henrissat B."/>
            <person name="Kuo A."/>
            <person name="Liang C."/>
            <person name="Lipzen A."/>
            <person name="Lutzoni F."/>
            <person name="Magnuson J."/>
            <person name="Mondo S."/>
            <person name="Nolan M."/>
            <person name="Ohm R."/>
            <person name="Pangilinan J."/>
            <person name="Park H.-J."/>
            <person name="Ramirez L."/>
            <person name="Alfaro M."/>
            <person name="Sun H."/>
            <person name="Tritt A."/>
            <person name="Yoshinaga Y."/>
            <person name="Zwiers L.-H."/>
            <person name="Turgeon B."/>
            <person name="Goodwin S."/>
            <person name="Spatafora J."/>
            <person name="Crous P."/>
            <person name="Grigoriev I."/>
        </authorList>
    </citation>
    <scope>NUCLEOTIDE SEQUENCE</scope>
    <source>
        <strain evidence="6">CBS 125425</strain>
    </source>
</reference>
<evidence type="ECO:0000313" key="6">
    <source>
        <dbReference type="EMBL" id="KAF2730970.1"/>
    </source>
</evidence>
<dbReference type="PANTHER" id="PTHR11552">
    <property type="entry name" value="GLUCOSE-METHANOL-CHOLINE GMC OXIDOREDUCTASE"/>
    <property type="match status" value="1"/>
</dbReference>
<evidence type="ECO:0000313" key="7">
    <source>
        <dbReference type="Proteomes" id="UP000799444"/>
    </source>
</evidence>
<dbReference type="EMBL" id="ML996205">
    <property type="protein sequence ID" value="KAF2730970.1"/>
    <property type="molecule type" value="Genomic_DNA"/>
</dbReference>
<gene>
    <name evidence="6" type="ORF">EJ04DRAFT_514890</name>
</gene>
<evidence type="ECO:0000259" key="5">
    <source>
        <dbReference type="Pfam" id="PF05199"/>
    </source>
</evidence>
<dbReference type="PIRSF" id="PIRSF000137">
    <property type="entry name" value="Alcohol_oxidase"/>
    <property type="match status" value="1"/>
</dbReference>
<comment type="caution">
    <text evidence="6">The sequence shown here is derived from an EMBL/GenBank/DDBJ whole genome shotgun (WGS) entry which is preliminary data.</text>
</comment>
<dbReference type="InterPro" id="IPR012132">
    <property type="entry name" value="GMC_OxRdtase"/>
</dbReference>
<evidence type="ECO:0000256" key="2">
    <source>
        <dbReference type="PIRSR" id="PIRSR000137-2"/>
    </source>
</evidence>
<name>A0A9P4QR57_9PLEO</name>
<dbReference type="OrthoDB" id="269227at2759"/>
<organism evidence="6 7">
    <name type="scientific">Polyplosphaeria fusca</name>
    <dbReference type="NCBI Taxonomy" id="682080"/>
    <lineage>
        <taxon>Eukaryota</taxon>
        <taxon>Fungi</taxon>
        <taxon>Dikarya</taxon>
        <taxon>Ascomycota</taxon>
        <taxon>Pezizomycotina</taxon>
        <taxon>Dothideomycetes</taxon>
        <taxon>Pleosporomycetidae</taxon>
        <taxon>Pleosporales</taxon>
        <taxon>Tetraplosphaeriaceae</taxon>
        <taxon>Polyplosphaeria</taxon>
    </lineage>
</organism>
<accession>A0A9P4QR57</accession>
<feature type="region of interest" description="Disordered" evidence="3">
    <location>
        <begin position="140"/>
        <end position="162"/>
    </location>
</feature>
<evidence type="ECO:0000256" key="3">
    <source>
        <dbReference type="SAM" id="MobiDB-lite"/>
    </source>
</evidence>
<dbReference type="Proteomes" id="UP000799444">
    <property type="component" value="Unassembled WGS sequence"/>
</dbReference>
<dbReference type="SUPFAM" id="SSF54373">
    <property type="entry name" value="FAD-linked reductases, C-terminal domain"/>
    <property type="match status" value="1"/>
</dbReference>
<feature type="domain" description="Glucose-methanol-choline oxidoreductase N-terminal" evidence="4">
    <location>
        <begin position="10"/>
        <end position="318"/>
    </location>
</feature>
<protein>
    <submittedName>
        <fullName evidence="6">Alcohol oxidase</fullName>
    </submittedName>
</protein>
<dbReference type="GO" id="GO:0016614">
    <property type="term" value="F:oxidoreductase activity, acting on CH-OH group of donors"/>
    <property type="evidence" value="ECO:0007669"/>
    <property type="project" value="InterPro"/>
</dbReference>
<dbReference type="InterPro" id="IPR007867">
    <property type="entry name" value="GMC_OxRtase_C"/>
</dbReference>
<dbReference type="InterPro" id="IPR000172">
    <property type="entry name" value="GMC_OxRdtase_N"/>
</dbReference>
<dbReference type="AlphaFoldDB" id="A0A9P4QR57"/>
<proteinExistence type="inferred from homology"/>
<feature type="binding site" evidence="2">
    <location>
        <position position="232"/>
    </location>
    <ligand>
        <name>FAD</name>
        <dbReference type="ChEBI" id="CHEBI:57692"/>
    </ligand>
</feature>
<dbReference type="SUPFAM" id="SSF51905">
    <property type="entry name" value="FAD/NAD(P)-binding domain"/>
    <property type="match status" value="1"/>
</dbReference>
<dbReference type="Pfam" id="PF05199">
    <property type="entry name" value="GMC_oxred_C"/>
    <property type="match status" value="1"/>
</dbReference>
<evidence type="ECO:0000256" key="1">
    <source>
        <dbReference type="ARBA" id="ARBA00010790"/>
    </source>
</evidence>